<protein>
    <recommendedName>
        <fullName evidence="4">ATPase</fullName>
    </recommendedName>
</protein>
<dbReference type="STRING" id="874156.GCA_001021555_01867"/>
<keyword evidence="3" id="KW-1185">Reference proteome</keyword>
<organism evidence="2 3">
    <name type="scientific">Aurantiacibacter marinus</name>
    <dbReference type="NCBI Taxonomy" id="874156"/>
    <lineage>
        <taxon>Bacteria</taxon>
        <taxon>Pseudomonadati</taxon>
        <taxon>Pseudomonadota</taxon>
        <taxon>Alphaproteobacteria</taxon>
        <taxon>Sphingomonadales</taxon>
        <taxon>Erythrobacteraceae</taxon>
        <taxon>Aurantiacibacter</taxon>
    </lineage>
</organism>
<dbReference type="PATRIC" id="fig|874156.12.peg.1492"/>
<evidence type="ECO:0000313" key="2">
    <source>
        <dbReference type="EMBL" id="KLI63555.1"/>
    </source>
</evidence>
<feature type="chain" id="PRO_5002589144" description="ATPase" evidence="1">
    <location>
        <begin position="23"/>
        <end position="182"/>
    </location>
</feature>
<dbReference type="SUPFAM" id="SSF55961">
    <property type="entry name" value="Bet v1-like"/>
    <property type="match status" value="1"/>
</dbReference>
<dbReference type="Gene3D" id="3.30.530.20">
    <property type="match status" value="1"/>
</dbReference>
<keyword evidence="1" id="KW-0732">Signal</keyword>
<dbReference type="EMBL" id="LBHU01000002">
    <property type="protein sequence ID" value="KLI63555.1"/>
    <property type="molecule type" value="Genomic_DNA"/>
</dbReference>
<evidence type="ECO:0000256" key="1">
    <source>
        <dbReference type="SAM" id="SignalP"/>
    </source>
</evidence>
<gene>
    <name evidence="2" type="ORF">AAV99_07260</name>
</gene>
<dbReference type="InterPro" id="IPR023393">
    <property type="entry name" value="START-like_dom_sf"/>
</dbReference>
<proteinExistence type="predicted"/>
<feature type="signal peptide" evidence="1">
    <location>
        <begin position="1"/>
        <end position="22"/>
    </location>
</feature>
<evidence type="ECO:0000313" key="3">
    <source>
        <dbReference type="Proteomes" id="UP000053455"/>
    </source>
</evidence>
<reference evidence="2 3" key="1">
    <citation type="submission" date="2015-04" db="EMBL/GenBank/DDBJ databases">
        <title>The draft genome sequence of Erythrobacter marinus HWDM-33.</title>
        <authorList>
            <person name="Zhuang L."/>
            <person name="Liu Y."/>
            <person name="Shao Z."/>
        </authorList>
    </citation>
    <scope>NUCLEOTIDE SEQUENCE [LARGE SCALE GENOMIC DNA]</scope>
    <source>
        <strain evidence="2 3">HWDM-33</strain>
    </source>
</reference>
<accession>A0A0H0XTD5</accession>
<evidence type="ECO:0008006" key="4">
    <source>
        <dbReference type="Google" id="ProtNLM"/>
    </source>
</evidence>
<name>A0A0H0XTD5_9SPHN</name>
<sequence>MNRFYVAALVAAALLYAGPAAAEIIESEHGGFASSHSVIVAADRSAVWEELVHPEQWWSHTWSNDSANLHLESRAGGCFCESLPANGDWAAGSVEHMRVVMVMPGTMLRMSGSLGPLQSEGLVGTLTVTLSEDDGGIRITWDYIAGGQARFPVAQFGPVVDGVQAEFLGDLVNRLGGAVDQS</sequence>
<dbReference type="Proteomes" id="UP000053455">
    <property type="component" value="Unassembled WGS sequence"/>
</dbReference>
<dbReference type="OrthoDB" id="5735475at2"/>
<dbReference type="RefSeq" id="WP_047093368.1">
    <property type="nucleotide sequence ID" value="NZ_LBHU01000002.1"/>
</dbReference>
<dbReference type="AlphaFoldDB" id="A0A0H0XTD5"/>
<comment type="caution">
    <text evidence="2">The sequence shown here is derived from an EMBL/GenBank/DDBJ whole genome shotgun (WGS) entry which is preliminary data.</text>
</comment>